<reference evidence="1 2" key="1">
    <citation type="submission" date="2017-03" db="EMBL/GenBank/DDBJ databases">
        <title>Genome analysis of strain PAMC 26577.</title>
        <authorList>
            <person name="Oh H.-M."/>
            <person name="Yang J.-A."/>
        </authorList>
    </citation>
    <scope>NUCLEOTIDE SEQUENCE [LARGE SCALE GENOMIC DNA]</scope>
    <source>
        <strain evidence="1 2">PAMC 26577</strain>
    </source>
</reference>
<comment type="caution">
    <text evidence="1">The sequence shown here is derived from an EMBL/GenBank/DDBJ whole genome shotgun (WGS) entry which is preliminary data.</text>
</comment>
<sequence>MELLQIEGKKASGEMLEPWTQIFNDPVIGLLEGRAPGSICKAGKENCRMKRARVMPVLLIGRPCADVHALRKKE</sequence>
<dbReference type="Proteomes" id="UP000195221">
    <property type="component" value="Unassembled WGS sequence"/>
</dbReference>
<dbReference type="RefSeq" id="WP_062167293.1">
    <property type="nucleotide sequence ID" value="NZ_MSRG01000077.1"/>
</dbReference>
<gene>
    <name evidence="1" type="ORF">PAMC26577_36145</name>
</gene>
<evidence type="ECO:0000313" key="2">
    <source>
        <dbReference type="Proteomes" id="UP000195221"/>
    </source>
</evidence>
<evidence type="ECO:0000313" key="1">
    <source>
        <dbReference type="EMBL" id="OTP67610.1"/>
    </source>
</evidence>
<name>A0A242M935_CABSO</name>
<organism evidence="1 2">
    <name type="scientific">Caballeronia sordidicola</name>
    <name type="common">Burkholderia sordidicola</name>
    <dbReference type="NCBI Taxonomy" id="196367"/>
    <lineage>
        <taxon>Bacteria</taxon>
        <taxon>Pseudomonadati</taxon>
        <taxon>Pseudomonadota</taxon>
        <taxon>Betaproteobacteria</taxon>
        <taxon>Burkholderiales</taxon>
        <taxon>Burkholderiaceae</taxon>
        <taxon>Caballeronia</taxon>
    </lineage>
</organism>
<dbReference type="AlphaFoldDB" id="A0A242M935"/>
<proteinExistence type="predicted"/>
<dbReference type="EMBL" id="NBTZ01000152">
    <property type="protein sequence ID" value="OTP67610.1"/>
    <property type="molecule type" value="Genomic_DNA"/>
</dbReference>
<accession>A0A242M935</accession>
<protein>
    <submittedName>
        <fullName evidence="1">Uncharacterized protein</fullName>
    </submittedName>
</protein>